<sequence>MSVQSKEWILTDCSGLNDLTTRTVSTPPLGSFDVLVKMKALSLNHRDVVLALGLYPLPCIKDVVAGSDGAGEVIQIGDRVTKFKKGDRVATTFYQDHATGPLTVAAAQSALGSLKDGAFKQYAVLPEQGLVHVPESLTWAEAASLTCAAVTAWNALFGDRKTVAGDTILIQGTGGVSLFALEFAKAVGATVIAITSSDEKAKLLKKMGAKEVVNYTANPDWGQKVKELSDKSEGVDMVLDIAGGKTLLQSLKSVKLGGVITLIGIHDGFNPAEWPSLLEVLGHMCTVRAIAAGSRAQFEELVKVIDTNAIKPVLDKNVFGFDEMKAAYEYLLTKKHIGKVIINVV</sequence>
<dbReference type="InterPro" id="IPR020843">
    <property type="entry name" value="ER"/>
</dbReference>
<dbReference type="Gene3D" id="3.90.180.10">
    <property type="entry name" value="Medium-chain alcohol dehydrogenases, catalytic domain"/>
    <property type="match status" value="1"/>
</dbReference>
<dbReference type="InterPro" id="IPR036291">
    <property type="entry name" value="NAD(P)-bd_dom_sf"/>
</dbReference>
<organism evidence="2 3">
    <name type="scientific">Cudoniella acicularis</name>
    <dbReference type="NCBI Taxonomy" id="354080"/>
    <lineage>
        <taxon>Eukaryota</taxon>
        <taxon>Fungi</taxon>
        <taxon>Dikarya</taxon>
        <taxon>Ascomycota</taxon>
        <taxon>Pezizomycotina</taxon>
        <taxon>Leotiomycetes</taxon>
        <taxon>Helotiales</taxon>
        <taxon>Tricladiaceae</taxon>
        <taxon>Cudoniella</taxon>
    </lineage>
</organism>
<name>A0A8H4RQA9_9HELO</name>
<dbReference type="InterPro" id="IPR011032">
    <property type="entry name" value="GroES-like_sf"/>
</dbReference>
<dbReference type="Gene3D" id="3.40.50.720">
    <property type="entry name" value="NAD(P)-binding Rossmann-like Domain"/>
    <property type="match status" value="1"/>
</dbReference>
<dbReference type="InterPro" id="IPR013149">
    <property type="entry name" value="ADH-like_C"/>
</dbReference>
<dbReference type="InterPro" id="IPR013154">
    <property type="entry name" value="ADH-like_N"/>
</dbReference>
<dbReference type="Pfam" id="PF08240">
    <property type="entry name" value="ADH_N"/>
    <property type="match status" value="1"/>
</dbReference>
<keyword evidence="3" id="KW-1185">Reference proteome</keyword>
<dbReference type="Proteomes" id="UP000566819">
    <property type="component" value="Unassembled WGS sequence"/>
</dbReference>
<dbReference type="Pfam" id="PF00107">
    <property type="entry name" value="ADH_zinc_N"/>
    <property type="match status" value="1"/>
</dbReference>
<reference evidence="2 3" key="1">
    <citation type="submission" date="2020-03" db="EMBL/GenBank/DDBJ databases">
        <title>Draft Genome Sequence of Cudoniella acicularis.</title>
        <authorList>
            <person name="Buettner E."/>
            <person name="Kellner H."/>
        </authorList>
    </citation>
    <scope>NUCLEOTIDE SEQUENCE [LARGE SCALE GENOMIC DNA]</scope>
    <source>
        <strain evidence="2 3">DSM 108380</strain>
    </source>
</reference>
<dbReference type="PANTHER" id="PTHR45033">
    <property type="match status" value="1"/>
</dbReference>
<dbReference type="EMBL" id="JAAMPI010000208">
    <property type="protein sequence ID" value="KAF4634114.1"/>
    <property type="molecule type" value="Genomic_DNA"/>
</dbReference>
<dbReference type="PANTHER" id="PTHR45033:SF2">
    <property type="entry name" value="ZINC-TYPE ALCOHOL DEHYDROGENASE-LIKE PROTEIN C1773.06C"/>
    <property type="match status" value="1"/>
</dbReference>
<dbReference type="InterPro" id="IPR052711">
    <property type="entry name" value="Zinc_ADH-like"/>
</dbReference>
<dbReference type="SMART" id="SM00829">
    <property type="entry name" value="PKS_ER"/>
    <property type="match status" value="1"/>
</dbReference>
<feature type="domain" description="Enoyl reductase (ER)" evidence="1">
    <location>
        <begin position="14"/>
        <end position="342"/>
    </location>
</feature>
<protein>
    <recommendedName>
        <fullName evidence="1">Enoyl reductase (ER) domain-containing protein</fullName>
    </recommendedName>
</protein>
<evidence type="ECO:0000313" key="3">
    <source>
        <dbReference type="Proteomes" id="UP000566819"/>
    </source>
</evidence>
<dbReference type="SUPFAM" id="SSF50129">
    <property type="entry name" value="GroES-like"/>
    <property type="match status" value="1"/>
</dbReference>
<dbReference type="OrthoDB" id="9930022at2759"/>
<evidence type="ECO:0000313" key="2">
    <source>
        <dbReference type="EMBL" id="KAF4634114.1"/>
    </source>
</evidence>
<comment type="caution">
    <text evidence="2">The sequence shown here is derived from an EMBL/GenBank/DDBJ whole genome shotgun (WGS) entry which is preliminary data.</text>
</comment>
<evidence type="ECO:0000259" key="1">
    <source>
        <dbReference type="SMART" id="SM00829"/>
    </source>
</evidence>
<gene>
    <name evidence="2" type="ORF">G7Y89_g4008</name>
</gene>
<accession>A0A8H4RQA9</accession>
<proteinExistence type="predicted"/>
<dbReference type="CDD" id="cd08276">
    <property type="entry name" value="MDR7"/>
    <property type="match status" value="1"/>
</dbReference>
<dbReference type="AlphaFoldDB" id="A0A8H4RQA9"/>
<dbReference type="GO" id="GO:0016491">
    <property type="term" value="F:oxidoreductase activity"/>
    <property type="evidence" value="ECO:0007669"/>
    <property type="project" value="InterPro"/>
</dbReference>
<dbReference type="SUPFAM" id="SSF51735">
    <property type="entry name" value="NAD(P)-binding Rossmann-fold domains"/>
    <property type="match status" value="1"/>
</dbReference>